<dbReference type="PROSITE" id="PS51375">
    <property type="entry name" value="PPR"/>
    <property type="match status" value="6"/>
</dbReference>
<dbReference type="GO" id="GO:0003723">
    <property type="term" value="F:RNA binding"/>
    <property type="evidence" value="ECO:0007669"/>
    <property type="project" value="InterPro"/>
</dbReference>
<dbReference type="Proteomes" id="UP000886885">
    <property type="component" value="Chromosome 1D"/>
</dbReference>
<dbReference type="InterPro" id="IPR001841">
    <property type="entry name" value="Znf_RING"/>
</dbReference>
<proteinExistence type="predicted"/>
<comment type="caution">
    <text evidence="5">The sequence shown here is derived from an EMBL/GenBank/DDBJ whole genome shotgun (WGS) entry which is preliminary data.</text>
</comment>
<evidence type="ECO:0000313" key="5">
    <source>
        <dbReference type="EMBL" id="KAG6787674.1"/>
    </source>
</evidence>
<reference evidence="5" key="1">
    <citation type="journal article" date="2020" name="bioRxiv">
        <title>Hybrid origin of Populus tomentosa Carr. identified through genome sequencing and phylogenomic analysis.</title>
        <authorList>
            <person name="An X."/>
            <person name="Gao K."/>
            <person name="Chen Z."/>
            <person name="Li J."/>
            <person name="Yang X."/>
            <person name="Yang X."/>
            <person name="Zhou J."/>
            <person name="Guo T."/>
            <person name="Zhao T."/>
            <person name="Huang S."/>
            <person name="Miao D."/>
            <person name="Khan W.U."/>
            <person name="Rao P."/>
            <person name="Ye M."/>
            <person name="Lei B."/>
            <person name="Liao W."/>
            <person name="Wang J."/>
            <person name="Ji L."/>
            <person name="Li Y."/>
            <person name="Guo B."/>
            <person name="Mustafa N.S."/>
            <person name="Li S."/>
            <person name="Yun Q."/>
            <person name="Keller S.R."/>
            <person name="Mao J."/>
            <person name="Zhang R."/>
            <person name="Strauss S.H."/>
        </authorList>
    </citation>
    <scope>NUCLEOTIDE SEQUENCE</scope>
    <source>
        <strain evidence="5">GM15</strain>
        <tissue evidence="5">Leaf</tissue>
    </source>
</reference>
<feature type="repeat" description="PPR" evidence="3">
    <location>
        <begin position="42"/>
        <end position="77"/>
    </location>
</feature>
<dbReference type="Pfam" id="PF13041">
    <property type="entry name" value="PPR_2"/>
    <property type="match status" value="2"/>
</dbReference>
<feature type="domain" description="RING-type" evidence="4">
    <location>
        <begin position="767"/>
        <end position="807"/>
    </location>
</feature>
<evidence type="ECO:0000313" key="6">
    <source>
        <dbReference type="Proteomes" id="UP000886885"/>
    </source>
</evidence>
<dbReference type="NCBIfam" id="TIGR00756">
    <property type="entry name" value="PPR"/>
    <property type="match status" value="4"/>
</dbReference>
<name>A0A8X8DCP2_POPTO</name>
<dbReference type="InterPro" id="IPR046960">
    <property type="entry name" value="PPR_At4g14850-like_plant"/>
</dbReference>
<feature type="repeat" description="PPR" evidence="3">
    <location>
        <begin position="412"/>
        <end position="446"/>
    </location>
</feature>
<dbReference type="PANTHER" id="PTHR47926">
    <property type="entry name" value="PENTATRICOPEPTIDE REPEAT-CONTAINING PROTEIN"/>
    <property type="match status" value="1"/>
</dbReference>
<protein>
    <recommendedName>
        <fullName evidence="4">RING-type domain-containing protein</fullName>
    </recommendedName>
</protein>
<feature type="repeat" description="PPR" evidence="3">
    <location>
        <begin position="244"/>
        <end position="274"/>
    </location>
</feature>
<keyword evidence="2" id="KW-0862">Zinc</keyword>
<evidence type="ECO:0000256" key="1">
    <source>
        <dbReference type="ARBA" id="ARBA00022737"/>
    </source>
</evidence>
<gene>
    <name evidence="5" type="ORF">POTOM_003717</name>
</gene>
<evidence type="ECO:0000256" key="3">
    <source>
        <dbReference type="PROSITE-ProRule" id="PRU00708"/>
    </source>
</evidence>
<feature type="repeat" description="PPR" evidence="3">
    <location>
        <begin position="144"/>
        <end position="178"/>
    </location>
</feature>
<dbReference type="InterPro" id="IPR046848">
    <property type="entry name" value="E_motif"/>
</dbReference>
<feature type="repeat" description="PPR" evidence="3">
    <location>
        <begin position="275"/>
        <end position="309"/>
    </location>
</feature>
<evidence type="ECO:0000256" key="2">
    <source>
        <dbReference type="PROSITE-ProRule" id="PRU00175"/>
    </source>
</evidence>
<keyword evidence="1" id="KW-0677">Repeat</keyword>
<dbReference type="InterPro" id="IPR046849">
    <property type="entry name" value="E2_motif"/>
</dbReference>
<dbReference type="EMBL" id="JAAWWB010000002">
    <property type="protein sequence ID" value="KAG6787674.1"/>
    <property type="molecule type" value="Genomic_DNA"/>
</dbReference>
<accession>A0A8X8DCP2</accession>
<dbReference type="Pfam" id="PF20431">
    <property type="entry name" value="E_motif"/>
    <property type="match status" value="1"/>
</dbReference>
<dbReference type="SMART" id="SM00184">
    <property type="entry name" value="RING"/>
    <property type="match status" value="1"/>
</dbReference>
<dbReference type="Pfam" id="PF01535">
    <property type="entry name" value="PPR"/>
    <property type="match status" value="4"/>
</dbReference>
<dbReference type="OrthoDB" id="185373at2759"/>
<dbReference type="Pfam" id="PF13639">
    <property type="entry name" value="zf-RING_2"/>
    <property type="match status" value="1"/>
</dbReference>
<dbReference type="PROSITE" id="PS50089">
    <property type="entry name" value="ZF_RING_2"/>
    <property type="match status" value="1"/>
</dbReference>
<dbReference type="Pfam" id="PF20430">
    <property type="entry name" value="Eplus_motif"/>
    <property type="match status" value="1"/>
</dbReference>
<dbReference type="GO" id="GO:0009451">
    <property type="term" value="P:RNA modification"/>
    <property type="evidence" value="ECO:0007669"/>
    <property type="project" value="InterPro"/>
</dbReference>
<keyword evidence="2" id="KW-0863">Zinc-finger</keyword>
<dbReference type="AlphaFoldDB" id="A0A8X8DCP2"/>
<sequence length="818" mass="93193">MILTGLILDGFASSRLISFCAISESINLDYCIKILNNLQNPNVFSWNAVIRGCVESENPQKSLVLYKRMLTRAGCRPDNYTYSFLFKVCANLVLSYMGFEILGQVLKMGFDKDMYLYNGIIHMLVSVGELGLAHKVFDEGCVRDLVSWNSLINGYVRRRQPREAMGIYQQMITEQVKPDEVTMIGVVSACAQLESLKLGREIHRNMKPDKVTMLHCLSACSQLGALDTGMWTHNYIKKHNLSLDVALGTALIDMYAKCGNMTKALQVFNEMPRRNSLTWTAIIGGLALYGNVNDAIFYFSKMIDIGLMPDEITFLGVLTACCHGGLVEEGRKYFDQMKSRFNLSPQPKHYSCMVNLLGRAGLLEEAEELIKTMPMEADAMVWGALFFACGIHRNLLIGERAAAKLLDLDPHDSGIYVLLANMYREAGKWEEAQNIRKMMMERGVEKTPGSSSIEVNGIINEFIVRDKSHPQSEQIYECFQVQTQWHSLHQMHFSYGTETTICHGMLHLHCLPNPSGHALPFDLSRMIFCSGFNMAVLNPSVSAKRNSLKELGLGPDKSYLEVDEQIREEDGRWRSSEWFEMNWNTHMEGHYMNPSYPYNSAGSFIEYFEGLTYDHVNFIFNGGSHSQDIVYPSTNANFYKFGISPPGSTSYYDPIHIYEVHDNGLRNEEYGRPLENSSTTTNEQTFRVNTEWEVNENRTSHDDSVECLRRHHNVQDYQATWQDNVDPDSETVGTQNRGLSQELISSLPISKYNRSFFSRRKSRSERCVICQMEYKRGDRRITLPCKHIYHAGCGTRWLCINKACPICYTEVFGDASKH</sequence>
<evidence type="ECO:0000259" key="4">
    <source>
        <dbReference type="PROSITE" id="PS50089"/>
    </source>
</evidence>
<keyword evidence="6" id="KW-1185">Reference proteome</keyword>
<feature type="repeat" description="PPR" evidence="3">
    <location>
        <begin position="310"/>
        <end position="340"/>
    </location>
</feature>
<organism evidence="5 6">
    <name type="scientific">Populus tomentosa</name>
    <name type="common">Chinese white poplar</name>
    <dbReference type="NCBI Taxonomy" id="118781"/>
    <lineage>
        <taxon>Eukaryota</taxon>
        <taxon>Viridiplantae</taxon>
        <taxon>Streptophyta</taxon>
        <taxon>Embryophyta</taxon>
        <taxon>Tracheophyta</taxon>
        <taxon>Spermatophyta</taxon>
        <taxon>Magnoliopsida</taxon>
        <taxon>eudicotyledons</taxon>
        <taxon>Gunneridae</taxon>
        <taxon>Pentapetalae</taxon>
        <taxon>rosids</taxon>
        <taxon>fabids</taxon>
        <taxon>Malpighiales</taxon>
        <taxon>Salicaceae</taxon>
        <taxon>Saliceae</taxon>
        <taxon>Populus</taxon>
    </lineage>
</organism>
<dbReference type="FunFam" id="1.25.40.10:FF:000280">
    <property type="entry name" value="Pentatricopeptide repeat-containing protein"/>
    <property type="match status" value="1"/>
</dbReference>
<dbReference type="PANTHER" id="PTHR47926:SF436">
    <property type="entry name" value="PENTATRICOPEPTIDE REPEAT-CONTAINING PROTEIN ELI1, CHLOROPLASTIC-LIKE ISOFORM X2"/>
    <property type="match status" value="1"/>
</dbReference>
<keyword evidence="2" id="KW-0479">Metal-binding</keyword>
<dbReference type="FunFam" id="1.25.40.10:FF:001087">
    <property type="entry name" value="Pentatricopeptide repeat-containing protein, mitochondrial"/>
    <property type="match status" value="1"/>
</dbReference>
<dbReference type="InterPro" id="IPR002885">
    <property type="entry name" value="PPR_rpt"/>
</dbReference>
<dbReference type="FunFam" id="1.25.40.10:FF:000427">
    <property type="entry name" value="Pentatricopeptide repeat-containing protein chloroplastic"/>
    <property type="match status" value="1"/>
</dbReference>
<dbReference type="GO" id="GO:0008270">
    <property type="term" value="F:zinc ion binding"/>
    <property type="evidence" value="ECO:0007669"/>
    <property type="project" value="UniProtKB-KW"/>
</dbReference>
<dbReference type="FunFam" id="3.30.40.10:FF:000226">
    <property type="entry name" value="E3 ubiquitin ligase BIG BROTHER"/>
    <property type="match status" value="1"/>
</dbReference>